<proteinExistence type="predicted"/>
<organism evidence="1">
    <name type="scientific">marine sediment metagenome</name>
    <dbReference type="NCBI Taxonomy" id="412755"/>
    <lineage>
        <taxon>unclassified sequences</taxon>
        <taxon>metagenomes</taxon>
        <taxon>ecological metagenomes</taxon>
    </lineage>
</organism>
<dbReference type="AlphaFoldDB" id="A0A0F9SGZ8"/>
<comment type="caution">
    <text evidence="1">The sequence shown here is derived from an EMBL/GenBank/DDBJ whole genome shotgun (WGS) entry which is preliminary data.</text>
</comment>
<reference evidence="1" key="1">
    <citation type="journal article" date="2015" name="Nature">
        <title>Complex archaea that bridge the gap between prokaryotes and eukaryotes.</title>
        <authorList>
            <person name="Spang A."/>
            <person name="Saw J.H."/>
            <person name="Jorgensen S.L."/>
            <person name="Zaremba-Niedzwiedzka K."/>
            <person name="Martijn J."/>
            <person name="Lind A.E."/>
            <person name="van Eijk R."/>
            <person name="Schleper C."/>
            <person name="Guy L."/>
            <person name="Ettema T.J."/>
        </authorList>
    </citation>
    <scope>NUCLEOTIDE SEQUENCE</scope>
</reference>
<dbReference type="EMBL" id="LAZR01000505">
    <property type="protein sequence ID" value="KKN66299.1"/>
    <property type="molecule type" value="Genomic_DNA"/>
</dbReference>
<name>A0A0F9SGZ8_9ZZZZ</name>
<evidence type="ECO:0008006" key="2">
    <source>
        <dbReference type="Google" id="ProtNLM"/>
    </source>
</evidence>
<accession>A0A0F9SGZ8</accession>
<sequence>MAYINRNMNGEITEFFESRQHDTQEYMSMDNVELTTFIQQSATSQEVKAVLSSSDVALVRVLEDLINTLIDKNIIQFTDLPLVAQDKLANREKIRGHLTSLDNLMSDDEGIL</sequence>
<evidence type="ECO:0000313" key="1">
    <source>
        <dbReference type="EMBL" id="KKN66299.1"/>
    </source>
</evidence>
<gene>
    <name evidence="1" type="ORF">LCGC14_0473220</name>
</gene>
<protein>
    <recommendedName>
        <fullName evidence="2">Tryptophan synthase subunit beta like protein</fullName>
    </recommendedName>
</protein>